<feature type="transmembrane region" description="Helical" evidence="2">
    <location>
        <begin position="114"/>
        <end position="133"/>
    </location>
</feature>
<keyword evidence="2" id="KW-1133">Transmembrane helix</keyword>
<feature type="transmembrane region" description="Helical" evidence="2">
    <location>
        <begin position="205"/>
        <end position="232"/>
    </location>
</feature>
<evidence type="ECO:0000313" key="5">
    <source>
        <dbReference type="Proteomes" id="UP000034407"/>
    </source>
</evidence>
<name>A0A0M3DJL6_9FIRM</name>
<feature type="transmembrane region" description="Helical" evidence="2">
    <location>
        <begin position="261"/>
        <end position="278"/>
    </location>
</feature>
<dbReference type="Pfam" id="PF07228">
    <property type="entry name" value="SpoIIE"/>
    <property type="match status" value="1"/>
</dbReference>
<feature type="transmembrane region" description="Helical" evidence="2">
    <location>
        <begin position="175"/>
        <end position="199"/>
    </location>
</feature>
<dbReference type="Gene3D" id="3.60.40.10">
    <property type="entry name" value="PPM-type phosphatase domain"/>
    <property type="match status" value="1"/>
</dbReference>
<dbReference type="Proteomes" id="UP000034407">
    <property type="component" value="Unassembled WGS sequence"/>
</dbReference>
<feature type="transmembrane region" description="Helical" evidence="2">
    <location>
        <begin position="139"/>
        <end position="163"/>
    </location>
</feature>
<keyword evidence="2" id="KW-0472">Membrane</keyword>
<dbReference type="InterPro" id="IPR045768">
    <property type="entry name" value="SpoIIE_N"/>
</dbReference>
<dbReference type="InterPro" id="IPR014221">
    <property type="entry name" value="SpoII_E"/>
</dbReference>
<proteinExistence type="predicted"/>
<dbReference type="InterPro" id="IPR052016">
    <property type="entry name" value="Bact_Sigma-Reg"/>
</dbReference>
<dbReference type="EMBL" id="LBBT01000021">
    <property type="protein sequence ID" value="KKY02780.1"/>
    <property type="molecule type" value="Genomic_DNA"/>
</dbReference>
<evidence type="ECO:0000259" key="3">
    <source>
        <dbReference type="PROSITE" id="PS51746"/>
    </source>
</evidence>
<dbReference type="InterPro" id="IPR036457">
    <property type="entry name" value="PPM-type-like_dom_sf"/>
</dbReference>
<feature type="transmembrane region" description="Helical" evidence="2">
    <location>
        <begin position="85"/>
        <end position="102"/>
    </location>
</feature>
<dbReference type="PROSITE" id="PS51746">
    <property type="entry name" value="PPM_2"/>
    <property type="match status" value="1"/>
</dbReference>
<reference evidence="4 5" key="1">
    <citation type="submission" date="2015-04" db="EMBL/GenBank/DDBJ databases">
        <title>Microcin producing Clostridium sp. JC272T.</title>
        <authorList>
            <person name="Jyothsna T."/>
            <person name="Sasikala C."/>
            <person name="Ramana C."/>
        </authorList>
    </citation>
    <scope>NUCLEOTIDE SEQUENCE [LARGE SCALE GENOMIC DNA]</scope>
    <source>
        <strain evidence="4 5">JC272</strain>
    </source>
</reference>
<dbReference type="PANTHER" id="PTHR43156:SF2">
    <property type="entry name" value="STAGE II SPORULATION PROTEIN E"/>
    <property type="match status" value="1"/>
</dbReference>
<dbReference type="SMART" id="SM00332">
    <property type="entry name" value="PP2Cc"/>
    <property type="match status" value="1"/>
</dbReference>
<comment type="caution">
    <text evidence="4">The sequence shown here is derived from an EMBL/GenBank/DDBJ whole genome shotgun (WGS) entry which is preliminary data.</text>
</comment>
<dbReference type="GO" id="GO:0004722">
    <property type="term" value="F:protein serine/threonine phosphatase activity"/>
    <property type="evidence" value="ECO:0007669"/>
    <property type="project" value="InterPro"/>
</dbReference>
<keyword evidence="1" id="KW-0378">Hydrolase</keyword>
<feature type="transmembrane region" description="Helical" evidence="2">
    <location>
        <begin position="27"/>
        <end position="56"/>
    </location>
</feature>
<keyword evidence="2" id="KW-0812">Transmembrane</keyword>
<sequence length="788" mass="88356">MERSISVNKRNLVFKNIGQVNFLDTNTLVLCLFGFLLSRAMVVDNIAPLGVAFFLCVSVIDKYKLPVFIATLAGTVLSFNQVSNIIKYSICIIIIQIISSYIKNIKSINKISIIGTLIMIPISIGQALIFGSYVYNLSIALVECILMFVGTYIFSYGVAVINKRASRTVTSNEEIVALTIIVIFSIMGIGEVSLLGISIRNVLTTMTILILSITGGAALGSSSGVIIGLVYFINNLVSSMYMGIYAFAGLISGGFNKVNKYLSIAGYIVGWSLIYIYTSGIGSNIMEVRDILIASVLVILIPDKIIKGIEKTIKGNGSLKDGIEDYLSRNREITNNRLRGMYKTYSDLANTFDRVREKEKILDQKDIAHIIDMVHNDECKNCGMRRRCWDSKFNYTYTMLNRILEELEDSGEIYLENIPIDFKKDCIKPESIVKASNYYYKMFALDYSWEQKFSENRKLVANQIRYMSKSIECMAKELDKDITFDMEMEKNLLVELDRNNISVKKLNYISTDSNDFEVLIEKETCSDNKLCERKITNIISNILGEELVARKVGCTCTGGQCKIKLTKRQEFKIATEVSNMSKDGYIISGDNYTYMEVSDGKYMLAISDGMGKGRKAYEESSVTIDILENMMDSNIDEEIIIDTINNILMLKSSDEMFSTLDLGIIDLNKGVLNTIKMGACSTYIKRSSGEIELISSASLPVGILSDINIDRDSRKLKDGDYIIMVSDGIVDAGKNKNLGDNWLIYFLKGLDTTNPKEISNEILNRALDIQNNNIHDDMTVLVSKVFKH</sequence>
<dbReference type="SMART" id="SM00331">
    <property type="entry name" value="PP2C_SIG"/>
    <property type="match status" value="1"/>
</dbReference>
<dbReference type="SUPFAM" id="SSF81606">
    <property type="entry name" value="PP2C-like"/>
    <property type="match status" value="1"/>
</dbReference>
<dbReference type="AlphaFoldDB" id="A0A0M3DJL6"/>
<dbReference type="InterPro" id="IPR001932">
    <property type="entry name" value="PPM-type_phosphatase-like_dom"/>
</dbReference>
<dbReference type="PATRIC" id="fig|1629550.3.peg.189"/>
<feature type="transmembrane region" description="Helical" evidence="2">
    <location>
        <begin position="239"/>
        <end position="255"/>
    </location>
</feature>
<dbReference type="NCBIfam" id="TIGR02865">
    <property type="entry name" value="spore_II_E"/>
    <property type="match status" value="1"/>
</dbReference>
<dbReference type="PANTHER" id="PTHR43156">
    <property type="entry name" value="STAGE II SPORULATION PROTEIN E-RELATED"/>
    <property type="match status" value="1"/>
</dbReference>
<dbReference type="OrthoDB" id="9763774at2"/>
<accession>A0A0M3DJL6</accession>
<dbReference type="RefSeq" id="WP_046821649.1">
    <property type="nucleotide sequence ID" value="NZ_LBBT01000021.1"/>
</dbReference>
<evidence type="ECO:0000256" key="1">
    <source>
        <dbReference type="ARBA" id="ARBA00022801"/>
    </source>
</evidence>
<gene>
    <name evidence="4" type="ORF">VN21_01155</name>
</gene>
<feature type="domain" description="PPM-type phosphatase" evidence="3">
    <location>
        <begin position="579"/>
        <end position="785"/>
    </location>
</feature>
<keyword evidence="5" id="KW-1185">Reference proteome</keyword>
<dbReference type="Pfam" id="PF19732">
    <property type="entry name" value="SpoIIE_N"/>
    <property type="match status" value="1"/>
</dbReference>
<protein>
    <submittedName>
        <fullName evidence="4">Phosphoprotein phosphatase</fullName>
    </submittedName>
</protein>
<organism evidence="4 5">
    <name type="scientific">Paraclostridium benzoelyticum</name>
    <dbReference type="NCBI Taxonomy" id="1629550"/>
    <lineage>
        <taxon>Bacteria</taxon>
        <taxon>Bacillati</taxon>
        <taxon>Bacillota</taxon>
        <taxon>Clostridia</taxon>
        <taxon>Peptostreptococcales</taxon>
        <taxon>Peptostreptococcaceae</taxon>
        <taxon>Paraclostridium</taxon>
    </lineage>
</organism>
<evidence type="ECO:0000313" key="4">
    <source>
        <dbReference type="EMBL" id="KKY02780.1"/>
    </source>
</evidence>
<evidence type="ECO:0000256" key="2">
    <source>
        <dbReference type="SAM" id="Phobius"/>
    </source>
</evidence>